<organism evidence="2 3">
    <name type="scientific">Gordonia terrae</name>
    <dbReference type="NCBI Taxonomy" id="2055"/>
    <lineage>
        <taxon>Bacteria</taxon>
        <taxon>Bacillati</taxon>
        <taxon>Actinomycetota</taxon>
        <taxon>Actinomycetes</taxon>
        <taxon>Mycobacteriales</taxon>
        <taxon>Gordoniaceae</taxon>
        <taxon>Gordonia</taxon>
    </lineage>
</organism>
<gene>
    <name evidence="2" type="ORF">DLJ61_03110</name>
</gene>
<feature type="chain" id="PRO_5041977716" evidence="1">
    <location>
        <begin position="21"/>
        <end position="161"/>
    </location>
</feature>
<keyword evidence="1" id="KW-0732">Signal</keyword>
<evidence type="ECO:0000256" key="1">
    <source>
        <dbReference type="SAM" id="SignalP"/>
    </source>
</evidence>
<reference evidence="2 3" key="1">
    <citation type="submission" date="2018-05" db="EMBL/GenBank/DDBJ databases">
        <title>Complete genome sequence of Gordonia terrae NRRL B-16283.</title>
        <authorList>
            <person name="Garlena R.A."/>
            <person name="Russell D.A."/>
            <person name="Hatfull G.F."/>
        </authorList>
    </citation>
    <scope>NUCLEOTIDE SEQUENCE [LARGE SCALE GENOMIC DNA]</scope>
    <source>
        <strain evidence="2 3">NRRL B-16283</strain>
    </source>
</reference>
<name>A0AAD0NWZ5_9ACTN</name>
<proteinExistence type="predicted"/>
<protein>
    <submittedName>
        <fullName evidence="2">Enoyl-CoA hydratase</fullName>
    </submittedName>
</protein>
<accession>A0AAD0NWZ5</accession>
<evidence type="ECO:0000313" key="2">
    <source>
        <dbReference type="EMBL" id="AWO82660.1"/>
    </source>
</evidence>
<sequence length="161" mass="17045">MRRLIVVCLAALIASAATFAGTGSSQSAPLPLQFAVLGDNFGTIGNHSFCRGAINVRLSVPKGEKGVVRVTATSHGFTGDGPGWRRNPVCRMVLGTEFISARGYLVPKYSNAAFGPKPGTRVVQDVHTGSGPVAIETRTYAPNSGFRQIYSRGVSYYVLVP</sequence>
<evidence type="ECO:0000313" key="3">
    <source>
        <dbReference type="Proteomes" id="UP000247118"/>
    </source>
</evidence>
<feature type="signal peptide" evidence="1">
    <location>
        <begin position="1"/>
        <end position="20"/>
    </location>
</feature>
<dbReference type="AlphaFoldDB" id="A0AAD0NWZ5"/>
<dbReference type="EMBL" id="CP029604">
    <property type="protein sequence ID" value="AWO82660.1"/>
    <property type="molecule type" value="Genomic_DNA"/>
</dbReference>
<dbReference type="Proteomes" id="UP000247118">
    <property type="component" value="Chromosome"/>
</dbReference>